<evidence type="ECO:0000313" key="2">
    <source>
        <dbReference type="Proteomes" id="UP000805193"/>
    </source>
</evidence>
<gene>
    <name evidence="1" type="ORF">HPB47_000535</name>
</gene>
<accession>A0AC60PT04</accession>
<protein>
    <submittedName>
        <fullName evidence="1">Uncharacterized protein</fullName>
    </submittedName>
</protein>
<evidence type="ECO:0000313" key="1">
    <source>
        <dbReference type="EMBL" id="KAG0423690.1"/>
    </source>
</evidence>
<keyword evidence="2" id="KW-1185">Reference proteome</keyword>
<reference evidence="1 2" key="1">
    <citation type="journal article" date="2020" name="Cell">
        <title>Large-Scale Comparative Analyses of Tick Genomes Elucidate Their Genetic Diversity and Vector Capacities.</title>
        <authorList>
            <consortium name="Tick Genome and Microbiome Consortium (TIGMIC)"/>
            <person name="Jia N."/>
            <person name="Wang J."/>
            <person name="Shi W."/>
            <person name="Du L."/>
            <person name="Sun Y."/>
            <person name="Zhan W."/>
            <person name="Jiang J.F."/>
            <person name="Wang Q."/>
            <person name="Zhang B."/>
            <person name="Ji P."/>
            <person name="Bell-Sakyi L."/>
            <person name="Cui X.M."/>
            <person name="Yuan T.T."/>
            <person name="Jiang B.G."/>
            <person name="Yang W.F."/>
            <person name="Lam T.T."/>
            <person name="Chang Q.C."/>
            <person name="Ding S.J."/>
            <person name="Wang X.J."/>
            <person name="Zhu J.G."/>
            <person name="Ruan X.D."/>
            <person name="Zhao L."/>
            <person name="Wei J.T."/>
            <person name="Ye R.Z."/>
            <person name="Que T.C."/>
            <person name="Du C.H."/>
            <person name="Zhou Y.H."/>
            <person name="Cheng J.X."/>
            <person name="Dai P.F."/>
            <person name="Guo W.B."/>
            <person name="Han X.H."/>
            <person name="Huang E.J."/>
            <person name="Li L.F."/>
            <person name="Wei W."/>
            <person name="Gao Y.C."/>
            <person name="Liu J.Z."/>
            <person name="Shao H.Z."/>
            <person name="Wang X."/>
            <person name="Wang C.C."/>
            <person name="Yang T.C."/>
            <person name="Huo Q.B."/>
            <person name="Li W."/>
            <person name="Chen H.Y."/>
            <person name="Chen S.E."/>
            <person name="Zhou L.G."/>
            <person name="Ni X.B."/>
            <person name="Tian J.H."/>
            <person name="Sheng Y."/>
            <person name="Liu T."/>
            <person name="Pan Y.S."/>
            <person name="Xia L.Y."/>
            <person name="Li J."/>
            <person name="Zhao F."/>
            <person name="Cao W.C."/>
        </authorList>
    </citation>
    <scope>NUCLEOTIDE SEQUENCE [LARGE SCALE GENOMIC DNA]</scope>
    <source>
        <strain evidence="1">Iper-2018</strain>
    </source>
</reference>
<organism evidence="1 2">
    <name type="scientific">Ixodes persulcatus</name>
    <name type="common">Taiga tick</name>
    <dbReference type="NCBI Taxonomy" id="34615"/>
    <lineage>
        <taxon>Eukaryota</taxon>
        <taxon>Metazoa</taxon>
        <taxon>Ecdysozoa</taxon>
        <taxon>Arthropoda</taxon>
        <taxon>Chelicerata</taxon>
        <taxon>Arachnida</taxon>
        <taxon>Acari</taxon>
        <taxon>Parasitiformes</taxon>
        <taxon>Ixodida</taxon>
        <taxon>Ixodoidea</taxon>
        <taxon>Ixodidae</taxon>
        <taxon>Ixodinae</taxon>
        <taxon>Ixodes</taxon>
    </lineage>
</organism>
<dbReference type="EMBL" id="JABSTQ010010063">
    <property type="protein sequence ID" value="KAG0423690.1"/>
    <property type="molecule type" value="Genomic_DNA"/>
</dbReference>
<proteinExistence type="predicted"/>
<sequence length="89" mass="10328">MKTEVLRTADRRPPCYHYVRPTMSTRVKEEKRKSEEGQAMMAKLQGILREEVEKRVDLEAQWDEMKMESRVTVVPEVQGASEQEASSSN</sequence>
<name>A0AC60PT04_IXOPE</name>
<comment type="caution">
    <text evidence="1">The sequence shown here is derived from an EMBL/GenBank/DDBJ whole genome shotgun (WGS) entry which is preliminary data.</text>
</comment>
<dbReference type="Proteomes" id="UP000805193">
    <property type="component" value="Unassembled WGS sequence"/>
</dbReference>